<accession>A0ABU4UP79</accession>
<dbReference type="EMBL" id="JAXAVU010000001">
    <property type="protein sequence ID" value="MDX8141297.1"/>
    <property type="molecule type" value="Genomic_DNA"/>
</dbReference>
<keyword evidence="2" id="KW-1185">Reference proteome</keyword>
<organism evidence="1 2">
    <name type="scientific">Lentzea sokolovensis</name>
    <dbReference type="NCBI Taxonomy" id="3095429"/>
    <lineage>
        <taxon>Bacteria</taxon>
        <taxon>Bacillati</taxon>
        <taxon>Actinomycetota</taxon>
        <taxon>Actinomycetes</taxon>
        <taxon>Pseudonocardiales</taxon>
        <taxon>Pseudonocardiaceae</taxon>
        <taxon>Lentzea</taxon>
    </lineage>
</organism>
<dbReference type="InterPro" id="IPR026337">
    <property type="entry name" value="AKG_HExxH"/>
</dbReference>
<sequence>MLSPHRLPLHTVDQLARGGGDEAALRLLSDGQLSARLVALRTLLDEVSTRSSLLGLDEAWDLLTAAQRKSPSLVRDVLVQPQIGIWLADVLRALHGTMESAAPLWVEVGYLSCVAAAAAHRCDIDFALDVPVSRGVISLPSLGIATVQAAGPWALARAERRDGRLTLSCRGHTVRIPDDEHWSPVRRIGPPGFLPLLDDVDPRRDYRAPAPPHRLTDLDVARWDEGLNQAWALLSPEHANALSALVSTIVPVPSLPGGRPYSGSSADAFGAVLMSEPLDSTAFAEALTHEVQHTKLAGLDTMQPLCALGGNAYCYAPWRDDPRPVSGLLQGVYAFLGVTDFWRARRLVAASDRADFEFALWRSQTLHAARFLRNCPELTHLGRRFAAVMVARLSGWSNVEVGSEAGRAAWLAAQDHRATWRARHLTPDPMAVKELVEAWLHGQPRPLGAVPHPTLSPRPTSPLPRLELRRLWLRAPTEFTGRVQDVLATATAADVRHVAGDDEEAARLYVADIAARPDDVQAWIGLGLADPGTRALLLFPELVVAAHAEIAACTGEFPDPRALAAWAGGDRSAGG</sequence>
<reference evidence="1 2" key="2">
    <citation type="submission" date="2023-11" db="EMBL/GenBank/DDBJ databases">
        <authorList>
            <person name="Lara A.C."/>
            <person name="Chronakova A."/>
        </authorList>
    </citation>
    <scope>NUCLEOTIDE SEQUENCE [LARGE SCALE GENOMIC DNA]</scope>
    <source>
        <strain evidence="1 2">BCCO 10_0061</strain>
    </source>
</reference>
<comment type="caution">
    <text evidence="1">The sequence shown here is derived from an EMBL/GenBank/DDBJ whole genome shotgun (WGS) entry which is preliminary data.</text>
</comment>
<gene>
    <name evidence="1" type="ORF">SK854_04180</name>
</gene>
<proteinExistence type="predicted"/>
<name>A0ABU4UP79_9PSEU</name>
<evidence type="ECO:0000313" key="1">
    <source>
        <dbReference type="EMBL" id="MDX8141297.1"/>
    </source>
</evidence>
<dbReference type="Proteomes" id="UP001285352">
    <property type="component" value="Unassembled WGS sequence"/>
</dbReference>
<reference evidence="1 2" key="1">
    <citation type="submission" date="2023-11" db="EMBL/GenBank/DDBJ databases">
        <title>Lentzea sokolovensis, sp. nov., Lentzea kristufkii, sp. nov., and Lentzea miocenensis, sp. nov., rare actinobacteria from Sokolov Coal Basin, Miocene lacustrine sediment, Czech Republic.</title>
        <authorList>
            <person name="Lara A."/>
            <person name="Kotroba L."/>
            <person name="Nouioui I."/>
            <person name="Neumann-Schaal M."/>
            <person name="Mast Y."/>
            <person name="Chronakova A."/>
        </authorList>
    </citation>
    <scope>NUCLEOTIDE SEQUENCE [LARGE SCALE GENOMIC DNA]</scope>
    <source>
        <strain evidence="1 2">BCCO 10_0061</strain>
    </source>
</reference>
<dbReference type="RefSeq" id="WP_319973598.1">
    <property type="nucleotide sequence ID" value="NZ_JAXAVU010000001.1"/>
</dbReference>
<dbReference type="NCBIfam" id="TIGR04267">
    <property type="entry name" value="mod_HExxH"/>
    <property type="match status" value="1"/>
</dbReference>
<protein>
    <submittedName>
        <fullName evidence="1">HEXXH motif domain-containing protein</fullName>
    </submittedName>
</protein>
<evidence type="ECO:0000313" key="2">
    <source>
        <dbReference type="Proteomes" id="UP001285352"/>
    </source>
</evidence>